<dbReference type="Pfam" id="PF08264">
    <property type="entry name" value="Anticodon_1"/>
    <property type="match status" value="1"/>
</dbReference>
<keyword evidence="7 15" id="KW-0479">Metal-binding</keyword>
<evidence type="ECO:0000256" key="10">
    <source>
        <dbReference type="ARBA" id="ARBA00022840"/>
    </source>
</evidence>
<protein>
    <recommendedName>
        <fullName evidence="15">Isoleucine--tRNA ligase</fullName>
        <ecNumber evidence="15">6.1.1.5</ecNumber>
    </recommendedName>
    <alternativeName>
        <fullName evidence="15">Isoleucyl-tRNA synthetase</fullName>
        <shortName evidence="15">IleRS</shortName>
    </alternativeName>
</protein>
<evidence type="ECO:0000256" key="8">
    <source>
        <dbReference type="ARBA" id="ARBA00022741"/>
    </source>
</evidence>
<feature type="short sequence motif" description="'KMSKS' region" evidence="15">
    <location>
        <begin position="606"/>
        <end position="610"/>
    </location>
</feature>
<evidence type="ECO:0000313" key="18">
    <source>
        <dbReference type="EMBL" id="OGZ68235.1"/>
    </source>
</evidence>
<dbReference type="PROSITE" id="PS00178">
    <property type="entry name" value="AA_TRNA_LIGASE_I"/>
    <property type="match status" value="1"/>
</dbReference>
<dbReference type="InterPro" id="IPR001412">
    <property type="entry name" value="aa-tRNA-synth_I_CS"/>
</dbReference>
<dbReference type="HAMAP" id="MF_02003">
    <property type="entry name" value="Ile_tRNA_synth_type2"/>
    <property type="match status" value="1"/>
</dbReference>
<dbReference type="Gene3D" id="1.10.730.10">
    <property type="entry name" value="Isoleucyl-tRNA Synthetase, Domain 1"/>
    <property type="match status" value="1"/>
</dbReference>
<comment type="subcellular location">
    <subcellularLocation>
        <location evidence="2 15">Cytoplasm</location>
    </subcellularLocation>
</comment>
<evidence type="ECO:0000256" key="11">
    <source>
        <dbReference type="ARBA" id="ARBA00022917"/>
    </source>
</evidence>
<evidence type="ECO:0000259" key="17">
    <source>
        <dbReference type="Pfam" id="PF08264"/>
    </source>
</evidence>
<evidence type="ECO:0000256" key="15">
    <source>
        <dbReference type="HAMAP-Rule" id="MF_02003"/>
    </source>
</evidence>
<comment type="domain">
    <text evidence="15">IleRS has two distinct active sites: one for aminoacylation and one for editing. The misactivated valine is translocated from the active site to the editing site, which sterically excludes the correctly activated isoleucine. The single editing site contains two valyl binding pockets, one specific for each substrate (Val-AMP or Val-tRNA(Ile)).</text>
</comment>
<dbReference type="InterPro" id="IPR002300">
    <property type="entry name" value="aa-tRNA-synth_Ia"/>
</dbReference>
<dbReference type="PRINTS" id="PR00984">
    <property type="entry name" value="TRNASYNTHILE"/>
</dbReference>
<dbReference type="PANTHER" id="PTHR42780:SF1">
    <property type="entry name" value="ISOLEUCINE--TRNA LIGASE, CYTOPLASMIC"/>
    <property type="match status" value="1"/>
</dbReference>
<keyword evidence="9 15" id="KW-0862">Zinc</keyword>
<proteinExistence type="inferred from homology"/>
<gene>
    <name evidence="15" type="primary">ileS</name>
    <name evidence="18" type="ORF">A3D35_00675</name>
</gene>
<dbReference type="SUPFAM" id="SSF47323">
    <property type="entry name" value="Anticodon-binding domain of a subclass of class I aminoacyl-tRNA synthetases"/>
    <property type="match status" value="2"/>
</dbReference>
<comment type="subunit">
    <text evidence="4 15">Monomer.</text>
</comment>
<dbReference type="GO" id="GO:0006428">
    <property type="term" value="P:isoleucyl-tRNA aminoacylation"/>
    <property type="evidence" value="ECO:0007669"/>
    <property type="project" value="UniProtKB-UniRule"/>
</dbReference>
<keyword evidence="10 15" id="KW-0067">ATP-binding</keyword>
<dbReference type="PANTHER" id="PTHR42780">
    <property type="entry name" value="SOLEUCYL-TRNA SYNTHETASE"/>
    <property type="match status" value="1"/>
</dbReference>
<evidence type="ECO:0000313" key="19">
    <source>
        <dbReference type="Proteomes" id="UP000176421"/>
    </source>
</evidence>
<evidence type="ECO:0000256" key="3">
    <source>
        <dbReference type="ARBA" id="ARBA00007078"/>
    </source>
</evidence>
<dbReference type="FunFam" id="3.40.50.620:FF:000063">
    <property type="entry name" value="Isoleucine--tRNA ligase"/>
    <property type="match status" value="1"/>
</dbReference>
<feature type="binding site" evidence="15">
    <location>
        <position position="609"/>
    </location>
    <ligand>
        <name>ATP</name>
        <dbReference type="ChEBI" id="CHEBI:30616"/>
    </ligand>
</feature>
<comment type="cofactor">
    <cofactor evidence="1 15">
        <name>Zn(2+)</name>
        <dbReference type="ChEBI" id="CHEBI:29105"/>
    </cofactor>
</comment>
<dbReference type="CDD" id="cd07961">
    <property type="entry name" value="Anticodon_Ia_Ile_ABEc"/>
    <property type="match status" value="1"/>
</dbReference>
<comment type="function">
    <text evidence="13 15">Catalyzes the attachment of isoleucine to tRNA(Ile). As IleRS can inadvertently accommodate and process structurally similar amino acids such as valine, to avoid such errors it has two additional distinct tRNA(Ile)-dependent editing activities. One activity is designated as 'pretransfer' editing and involves the hydrolysis of activated Val-AMP. The other activity is designated 'posttransfer' editing and involves deacylation of mischarged Val-tRNA(Ile).</text>
</comment>
<dbReference type="GO" id="GO:0000049">
    <property type="term" value="F:tRNA binding"/>
    <property type="evidence" value="ECO:0007669"/>
    <property type="project" value="InterPro"/>
</dbReference>
<comment type="catalytic activity">
    <reaction evidence="14 15">
        <text>tRNA(Ile) + L-isoleucine + ATP = L-isoleucyl-tRNA(Ile) + AMP + diphosphate</text>
        <dbReference type="Rhea" id="RHEA:11060"/>
        <dbReference type="Rhea" id="RHEA-COMP:9666"/>
        <dbReference type="Rhea" id="RHEA-COMP:9695"/>
        <dbReference type="ChEBI" id="CHEBI:30616"/>
        <dbReference type="ChEBI" id="CHEBI:33019"/>
        <dbReference type="ChEBI" id="CHEBI:58045"/>
        <dbReference type="ChEBI" id="CHEBI:78442"/>
        <dbReference type="ChEBI" id="CHEBI:78528"/>
        <dbReference type="ChEBI" id="CHEBI:456215"/>
        <dbReference type="EC" id="6.1.1.5"/>
    </reaction>
</comment>
<evidence type="ECO:0000256" key="12">
    <source>
        <dbReference type="ARBA" id="ARBA00023146"/>
    </source>
</evidence>
<name>A0A1G2I0D8_9BACT</name>
<dbReference type="GO" id="GO:0005737">
    <property type="term" value="C:cytoplasm"/>
    <property type="evidence" value="ECO:0007669"/>
    <property type="project" value="UniProtKB-SubCell"/>
</dbReference>
<dbReference type="STRING" id="1802206.A3D35_00675"/>
<keyword evidence="6 15" id="KW-0436">Ligase</keyword>
<feature type="short sequence motif" description="'HIGH' region" evidence="15">
    <location>
        <begin position="42"/>
        <end position="52"/>
    </location>
</feature>
<evidence type="ECO:0000256" key="14">
    <source>
        <dbReference type="ARBA" id="ARBA00048359"/>
    </source>
</evidence>
<dbReference type="InterPro" id="IPR014729">
    <property type="entry name" value="Rossmann-like_a/b/a_fold"/>
</dbReference>
<evidence type="ECO:0000259" key="16">
    <source>
        <dbReference type="Pfam" id="PF00133"/>
    </source>
</evidence>
<organism evidence="18 19">
    <name type="scientific">Candidatus Staskawiczbacteria bacterium RIFCSPHIGHO2_02_FULL_34_9</name>
    <dbReference type="NCBI Taxonomy" id="1802206"/>
    <lineage>
        <taxon>Bacteria</taxon>
        <taxon>Candidatus Staskawicziibacteriota</taxon>
    </lineage>
</organism>
<keyword evidence="8 15" id="KW-0547">Nucleotide-binding</keyword>
<dbReference type="SUPFAM" id="SSF50677">
    <property type="entry name" value="ValRS/IleRS/LeuRS editing domain"/>
    <property type="match status" value="1"/>
</dbReference>
<dbReference type="Gene3D" id="3.40.50.620">
    <property type="entry name" value="HUPs"/>
    <property type="match status" value="2"/>
</dbReference>
<dbReference type="SUPFAM" id="SSF52374">
    <property type="entry name" value="Nucleotidylyl transferase"/>
    <property type="match status" value="1"/>
</dbReference>
<comment type="caution">
    <text evidence="18">The sequence shown here is derived from an EMBL/GenBank/DDBJ whole genome shotgun (WGS) entry which is preliminary data.</text>
</comment>
<keyword evidence="11 15" id="KW-0648">Protein biosynthesis</keyword>
<dbReference type="InterPro" id="IPR009008">
    <property type="entry name" value="Val/Leu/Ile-tRNA-synth_edit"/>
</dbReference>
<keyword evidence="5 15" id="KW-0963">Cytoplasm</keyword>
<dbReference type="FunFam" id="3.40.50.620:FF:000075">
    <property type="entry name" value="Isoleucine--tRNA ligase"/>
    <property type="match status" value="1"/>
</dbReference>
<sequence>MAYNFPEGEKNILEFWKKNEIFKKSLEKTKDKKPFVFYDGPPFATGSPHYGHLMQSAIKDVVPRYKTMRGFYVERQWGWDCHGLPIENIVEKELGTKSKKDILEMGVKKFNDLCREKIFTFINEWERVIPRFGRWADMENPYRTMDFEYMQSEWWAFKELYKKGLIYEGYRSMHICPRCETTLSQGEVADGYKDIKDFSVTVEFELVDRPNNFVLAWTTTPWTLPGNVALAVGRDIEYATIEKKDMGSGKLIRFIVAKEKVEELFGGQEYSVITTEKGSNLVGMSYIPLFDYYANDENLKNRENGWKIYAADFVTAQDGTGIAHEAPAFGADDWKLLEEFNLPFVQHVRMDGIFKSEVKDFAGEDLKPRAKDKPEEVREADIKMIKFLEGKGKVFEYKKYEHSYPHCWRCDTALLNYATSSWFVAVEKIKPALLKNAKKINWSPEHIKEGRFGQWLEGARDWSISRQRFWANTIPIWKCSQCKKEIVFASAKELEDASSQKVEDLHKEFVDEIKFACSCDGRFERIPDVLDTWFDSGSVPFAALHYPLENKKEVEKRLPADFIGEAQDQTRAWFYYQHVLSGALFGKEAFKNCIVTGIILAEDGKKMSKKLKNYPDPTYMLDKYGADAVRLYILSSSVVQGENLFFSEKSVDEILKKNLGRLQNVLEFYKLYEDGTLPKENSKNILDRWILMRLEKTLQNSTNGYESYNLPMATRPIFDFVDDLSVWYVRRSRDRFKEDGQDKKDALATLRYVLLEFSKIIAPSMPFFADYLFMSVKQDKDQESVHLESWPSLNKKLLDNKLEESMKEARDIVTLALAQRAVKAIKVRQPLSLLKVNRKKYKGLNEDLLNIIKDEINVKEVLFDDKIEGDIELDINITEELKEEGIIRDIIREAQEARKSLLLNPSNKANMIIDLSKDLKDLVSKNKEYLMKELRLNEIMVNSLSEDNKAPSYFIKIEKIN</sequence>
<dbReference type="InterPro" id="IPR009080">
    <property type="entry name" value="tRNAsynth_Ia_anticodon-bd"/>
</dbReference>
<accession>A0A1G2I0D8</accession>
<dbReference type="EMBL" id="MHOS01000024">
    <property type="protein sequence ID" value="OGZ68235.1"/>
    <property type="molecule type" value="Genomic_DNA"/>
</dbReference>
<keyword evidence="12 15" id="KW-0030">Aminoacyl-tRNA synthetase</keyword>
<dbReference type="GO" id="GO:0002161">
    <property type="term" value="F:aminoacyl-tRNA deacylase activity"/>
    <property type="evidence" value="ECO:0007669"/>
    <property type="project" value="InterPro"/>
</dbReference>
<evidence type="ECO:0000256" key="1">
    <source>
        <dbReference type="ARBA" id="ARBA00001947"/>
    </source>
</evidence>
<dbReference type="InterPro" id="IPR033709">
    <property type="entry name" value="Anticodon_Ile_ABEc"/>
</dbReference>
<dbReference type="InterPro" id="IPR013155">
    <property type="entry name" value="M/V/L/I-tRNA-synth_anticd-bd"/>
</dbReference>
<dbReference type="InterPro" id="IPR002301">
    <property type="entry name" value="Ile-tRNA-ligase"/>
</dbReference>
<evidence type="ECO:0000256" key="7">
    <source>
        <dbReference type="ARBA" id="ARBA00022723"/>
    </source>
</evidence>
<dbReference type="EC" id="6.1.1.5" evidence="15"/>
<evidence type="ECO:0000256" key="2">
    <source>
        <dbReference type="ARBA" id="ARBA00004496"/>
    </source>
</evidence>
<evidence type="ECO:0000256" key="4">
    <source>
        <dbReference type="ARBA" id="ARBA00011245"/>
    </source>
</evidence>
<dbReference type="InterPro" id="IPR023586">
    <property type="entry name" value="Ile-tRNA-ligase_type2"/>
</dbReference>
<evidence type="ECO:0000256" key="13">
    <source>
        <dbReference type="ARBA" id="ARBA00025217"/>
    </source>
</evidence>
<feature type="domain" description="Aminoacyl-tRNA synthetase class Ia" evidence="16">
    <location>
        <begin position="12"/>
        <end position="643"/>
    </location>
</feature>
<evidence type="ECO:0000256" key="9">
    <source>
        <dbReference type="ARBA" id="ARBA00022833"/>
    </source>
</evidence>
<dbReference type="AlphaFoldDB" id="A0A1G2I0D8"/>
<dbReference type="Pfam" id="PF00133">
    <property type="entry name" value="tRNA-synt_1"/>
    <property type="match status" value="1"/>
</dbReference>
<evidence type="ECO:0000256" key="6">
    <source>
        <dbReference type="ARBA" id="ARBA00022598"/>
    </source>
</evidence>
<dbReference type="NCBIfam" id="TIGR00392">
    <property type="entry name" value="ileS"/>
    <property type="match status" value="1"/>
</dbReference>
<reference evidence="18 19" key="1">
    <citation type="journal article" date="2016" name="Nat. Commun.">
        <title>Thousands of microbial genomes shed light on interconnected biogeochemical processes in an aquifer system.</title>
        <authorList>
            <person name="Anantharaman K."/>
            <person name="Brown C.T."/>
            <person name="Hug L.A."/>
            <person name="Sharon I."/>
            <person name="Castelle C.J."/>
            <person name="Probst A.J."/>
            <person name="Thomas B.C."/>
            <person name="Singh A."/>
            <person name="Wilkins M.J."/>
            <person name="Karaoz U."/>
            <person name="Brodie E.L."/>
            <person name="Williams K.H."/>
            <person name="Hubbard S.S."/>
            <person name="Banfield J.F."/>
        </authorList>
    </citation>
    <scope>NUCLEOTIDE SEQUENCE [LARGE SCALE GENOMIC DNA]</scope>
</reference>
<dbReference type="GO" id="GO:0005524">
    <property type="term" value="F:ATP binding"/>
    <property type="evidence" value="ECO:0007669"/>
    <property type="project" value="UniProtKB-UniRule"/>
</dbReference>
<evidence type="ECO:0000256" key="5">
    <source>
        <dbReference type="ARBA" id="ARBA00022490"/>
    </source>
</evidence>
<dbReference type="GO" id="GO:0008270">
    <property type="term" value="F:zinc ion binding"/>
    <property type="evidence" value="ECO:0007669"/>
    <property type="project" value="UniProtKB-UniRule"/>
</dbReference>
<comment type="similarity">
    <text evidence="3 15">Belongs to the class-I aminoacyl-tRNA synthetase family. IleS type 2 subfamily.</text>
</comment>
<dbReference type="GO" id="GO:0004822">
    <property type="term" value="F:isoleucine-tRNA ligase activity"/>
    <property type="evidence" value="ECO:0007669"/>
    <property type="project" value="UniProtKB-UniRule"/>
</dbReference>
<feature type="domain" description="Methionyl/Valyl/Leucyl/Isoleucyl-tRNA synthetase anticodon-binding" evidence="17">
    <location>
        <begin position="687"/>
        <end position="833"/>
    </location>
</feature>
<dbReference type="Proteomes" id="UP000176421">
    <property type="component" value="Unassembled WGS sequence"/>
</dbReference>